<evidence type="ECO:0000313" key="2">
    <source>
        <dbReference type="Proteomes" id="UP001334084"/>
    </source>
</evidence>
<accession>A0AAX4JBJ9</accession>
<evidence type="ECO:0000313" key="1">
    <source>
        <dbReference type="EMBL" id="WUR03324.1"/>
    </source>
</evidence>
<dbReference type="EMBL" id="CP142729">
    <property type="protein sequence ID" value="WUR03324.1"/>
    <property type="molecule type" value="Genomic_DNA"/>
</dbReference>
<proteinExistence type="predicted"/>
<gene>
    <name evidence="1" type="ORF">VNE69_04149</name>
</gene>
<dbReference type="AlphaFoldDB" id="A0AAX4JBJ9"/>
<keyword evidence="2" id="KW-1185">Reference proteome</keyword>
<protein>
    <submittedName>
        <fullName evidence="1">DDE-TNP-IS1595 domain-containing protein</fullName>
    </submittedName>
</protein>
<dbReference type="GeneID" id="90541139"/>
<dbReference type="Proteomes" id="UP001334084">
    <property type="component" value="Chromosome 4"/>
</dbReference>
<sequence length="245" mass="28335">MRIKEFRKLIYKKNELMKFLIAKNILRVPMCNKCNIPMTQKRTNTENYRCYLRRDGKKCSYKGTIMKQSVFKNSKLSIEDLLILLCEWVKGSSNLAATLELDIGKCTVSRWFTRFNNAAYVCYPTYINNQRIGGVGCIVEIDKTLLVKSKNHAGGFFNIKYGQLEAFQNFVDNITGAHTQTIEGMWSVLKRELRKSGTSHGTIMNLVRKYIGPCKIEKLGDLKLWCKIEGRSEWIHVNDIKATRK</sequence>
<organism evidence="1 2">
    <name type="scientific">Vairimorpha necatrix</name>
    <dbReference type="NCBI Taxonomy" id="6039"/>
    <lineage>
        <taxon>Eukaryota</taxon>
        <taxon>Fungi</taxon>
        <taxon>Fungi incertae sedis</taxon>
        <taxon>Microsporidia</taxon>
        <taxon>Nosematidae</taxon>
        <taxon>Vairimorpha</taxon>
    </lineage>
</organism>
<dbReference type="KEGG" id="vnx:VNE69_04149"/>
<name>A0AAX4JBJ9_9MICR</name>
<dbReference type="RefSeq" id="XP_065329469.1">
    <property type="nucleotide sequence ID" value="XM_065473397.1"/>
</dbReference>
<reference evidence="1" key="1">
    <citation type="journal article" date="2024" name="BMC Genomics">
        <title>Functional annotation of a divergent genome using sequence and structure-based similarity.</title>
        <authorList>
            <person name="Svedberg D."/>
            <person name="Winiger R.R."/>
            <person name="Berg A."/>
            <person name="Sharma H."/>
            <person name="Tellgren-Roth C."/>
            <person name="Debrunner-Vossbrinck B.A."/>
            <person name="Vossbrinck C.R."/>
            <person name="Barandun J."/>
        </authorList>
    </citation>
    <scope>NUCLEOTIDE SEQUENCE</scope>
    <source>
        <strain evidence="1">Illinois isolate</strain>
    </source>
</reference>